<dbReference type="PROSITE" id="PS50017">
    <property type="entry name" value="DEATH_DOMAIN"/>
    <property type="match status" value="1"/>
</dbReference>
<dbReference type="CDD" id="cd01670">
    <property type="entry name" value="Death"/>
    <property type="match status" value="1"/>
</dbReference>
<organism evidence="3 4">
    <name type="scientific">Hydra vulgaris</name>
    <name type="common">Hydra</name>
    <name type="synonym">Hydra attenuata</name>
    <dbReference type="NCBI Taxonomy" id="6087"/>
    <lineage>
        <taxon>Eukaryota</taxon>
        <taxon>Metazoa</taxon>
        <taxon>Cnidaria</taxon>
        <taxon>Hydrozoa</taxon>
        <taxon>Hydroidolina</taxon>
        <taxon>Anthoathecata</taxon>
        <taxon>Aplanulata</taxon>
        <taxon>Hydridae</taxon>
        <taxon>Hydra</taxon>
    </lineage>
</organism>
<dbReference type="InterPro" id="IPR011029">
    <property type="entry name" value="DEATH-like_dom_sf"/>
</dbReference>
<dbReference type="Gene3D" id="1.10.533.10">
    <property type="entry name" value="Death Domain, Fas"/>
    <property type="match status" value="1"/>
</dbReference>
<evidence type="ECO:0000313" key="4">
    <source>
        <dbReference type="RefSeq" id="XP_065646024.1"/>
    </source>
</evidence>
<gene>
    <name evidence="4" type="primary">LOC136076644</name>
</gene>
<dbReference type="SMART" id="SM00005">
    <property type="entry name" value="DEATH"/>
    <property type="match status" value="1"/>
</dbReference>
<dbReference type="InterPro" id="IPR000488">
    <property type="entry name" value="Death_dom"/>
</dbReference>
<proteinExistence type="predicted"/>
<protein>
    <submittedName>
        <fullName evidence="4">Uncharacterized protein LOC136076644</fullName>
    </submittedName>
</protein>
<dbReference type="Pfam" id="PF00531">
    <property type="entry name" value="Death"/>
    <property type="match status" value="1"/>
</dbReference>
<feature type="domain" description="Death" evidence="2">
    <location>
        <begin position="17"/>
        <end position="99"/>
    </location>
</feature>
<sequence>MAQNSTYPKKHENILYSQEFKLNISESVGVEWRTLGRRLNIGDNYLEIIDQDNSKTVDKAYSMLTTWTQMKGNLTLEDLKTALRNMRRVDLIRKIDEFAETSNSPVSSTKFSAKKETSNSPVSSTKFSAKKDISEICTALKRFYLTNYGKICEFNHH</sequence>
<dbReference type="Proteomes" id="UP001652625">
    <property type="component" value="Chromosome 02"/>
</dbReference>
<dbReference type="RefSeq" id="XP_065646024.1">
    <property type="nucleotide sequence ID" value="XM_065789952.1"/>
</dbReference>
<evidence type="ECO:0000259" key="2">
    <source>
        <dbReference type="PROSITE" id="PS50017"/>
    </source>
</evidence>
<feature type="region of interest" description="Disordered" evidence="1">
    <location>
        <begin position="103"/>
        <end position="125"/>
    </location>
</feature>
<name>A0ABM4BAR8_HYDVU</name>
<dbReference type="PANTHER" id="PTHR15077:SF12">
    <property type="entry name" value="DEATH DOMAIN-CONTAINING PROTEIN"/>
    <property type="match status" value="1"/>
</dbReference>
<dbReference type="InterPro" id="IPR016729">
    <property type="entry name" value="FADD"/>
</dbReference>
<evidence type="ECO:0000313" key="3">
    <source>
        <dbReference type="Proteomes" id="UP001652625"/>
    </source>
</evidence>
<dbReference type="GeneID" id="136076644"/>
<dbReference type="SUPFAM" id="SSF47986">
    <property type="entry name" value="DEATH domain"/>
    <property type="match status" value="1"/>
</dbReference>
<reference evidence="4" key="2">
    <citation type="submission" date="2025-08" db="UniProtKB">
        <authorList>
            <consortium name="RefSeq"/>
        </authorList>
    </citation>
    <scope>IDENTIFICATION</scope>
</reference>
<accession>A0ABM4BAR8</accession>
<evidence type="ECO:0000256" key="1">
    <source>
        <dbReference type="SAM" id="MobiDB-lite"/>
    </source>
</evidence>
<dbReference type="PANTHER" id="PTHR15077">
    <property type="entry name" value="FAS-ASSOCIATING DEATH DOMAIN-CONTAINING PROTEIN FADD"/>
    <property type="match status" value="1"/>
</dbReference>
<reference evidence="3" key="1">
    <citation type="submission" date="2025-05" db="UniProtKB">
        <authorList>
            <consortium name="RefSeq"/>
        </authorList>
    </citation>
    <scope>NUCLEOTIDE SEQUENCE [LARGE SCALE GENOMIC DNA]</scope>
</reference>
<keyword evidence="3" id="KW-1185">Reference proteome</keyword>